<dbReference type="EMBL" id="ACDP02000002">
    <property type="protein sequence ID" value="EEO28480.2"/>
    <property type="molecule type" value="Genomic_DNA"/>
</dbReference>
<dbReference type="HOGENOM" id="CLU_016218_1_2_4"/>
<protein>
    <recommendedName>
        <fullName evidence="5">Methylthioribose-1-phosphate isomerase</fullName>
        <shortName evidence="5">M1Pi</shortName>
        <shortName evidence="5">MTR-1-P isomerase</shortName>
        <ecNumber evidence="5">5.3.1.23</ecNumber>
    </recommendedName>
    <alternativeName>
        <fullName evidence="5">S-methyl-5-thioribose-1-phosphate isomerase</fullName>
    </alternativeName>
</protein>
<proteinExistence type="inferred from homology"/>
<evidence type="ECO:0000313" key="7">
    <source>
        <dbReference type="Proteomes" id="UP000003973"/>
    </source>
</evidence>
<dbReference type="HAMAP" id="MF_01678">
    <property type="entry name" value="Salvage_MtnA"/>
    <property type="match status" value="1"/>
</dbReference>
<comment type="similarity">
    <text evidence="5">Belongs to the EIF-2B alpha/beta/delta subunits family. MtnA subfamily.</text>
</comment>
<dbReference type="AlphaFoldDB" id="C3X5J4"/>
<dbReference type="Pfam" id="PF01008">
    <property type="entry name" value="IF-2B"/>
    <property type="match status" value="1"/>
</dbReference>
<dbReference type="eggNOG" id="COG0182">
    <property type="taxonomic scope" value="Bacteria"/>
</dbReference>
<dbReference type="PANTHER" id="PTHR43475">
    <property type="entry name" value="METHYLTHIORIBOSE-1-PHOSPHATE ISOMERASE"/>
    <property type="match status" value="1"/>
</dbReference>
<dbReference type="NCBIfam" id="NF004326">
    <property type="entry name" value="PRK05720.1"/>
    <property type="match status" value="1"/>
</dbReference>
<gene>
    <name evidence="5" type="primary">mtnA</name>
    <name evidence="6" type="ORF">OFAG_01633</name>
</gene>
<feature type="active site" description="Proton donor" evidence="5">
    <location>
        <position position="242"/>
    </location>
</feature>
<dbReference type="PANTHER" id="PTHR43475:SF1">
    <property type="entry name" value="METHYLTHIORIBOSE-1-PHOSPHATE ISOMERASE"/>
    <property type="match status" value="1"/>
</dbReference>
<sequence length="356" mass="38504">MKRVMERVQTLRWNGKQIELIDQRLLPFRTEYVACDSAKSVAGAIRDMVVRGAPAIGVAAAYGIALEARRLAGTMPSVFAERLNEGFNILAASRPTAVNLFWALDRMRKLWLSHPDKSLKELSGILLQEAHAILDEDIGINRKMGQYGATLLPDGAKVLTHCNAGALATAGHGTALGVFRSAIEAGKRLSVFADETRPFLQGARLTAWELLQENIPVTLITDNMSGYLMSRGEIDAVVVGTDRVAANGDVANKIGTYMVAVLAKRHNIPFYVACPLSTIDLSLATGSDIPIEERPANEVKGFRDCHWAPEGVAIRNPAFDVTPAELVTALVTEKGIVTNDTLMKGGLSGFVKNGRQ</sequence>
<dbReference type="FunFam" id="3.40.50.10470:FF:000006">
    <property type="entry name" value="Methylthioribose-1-phosphate isomerase"/>
    <property type="match status" value="1"/>
</dbReference>
<reference evidence="6" key="1">
    <citation type="submission" date="2011-10" db="EMBL/GenBank/DDBJ databases">
        <title>The Genome Sequence of Oxalobacter formigenes HOxBLS.</title>
        <authorList>
            <consortium name="The Broad Institute Genome Sequencing Platform"/>
            <person name="Earl A."/>
            <person name="Ward D."/>
            <person name="Feldgarden M."/>
            <person name="Gevers D."/>
            <person name="Allison M.J."/>
            <person name="Humphrey S."/>
            <person name="Young S.K."/>
            <person name="Zeng Q."/>
            <person name="Gargeya S."/>
            <person name="Fitzgerald M."/>
            <person name="Haas B."/>
            <person name="Abouelleil A."/>
            <person name="Alvarado L."/>
            <person name="Arachchi H.M."/>
            <person name="Berlin A."/>
            <person name="Brown A."/>
            <person name="Chapman S.B."/>
            <person name="Chen Z."/>
            <person name="Dunbar C."/>
            <person name="Freedman E."/>
            <person name="Gearin G."/>
            <person name="Goldberg J."/>
            <person name="Griggs A."/>
            <person name="Gujja S."/>
            <person name="Heiman D."/>
            <person name="Howarth C."/>
            <person name="Larson L."/>
            <person name="Lui A."/>
            <person name="MacDonald P.J.P."/>
            <person name="Montmayeur A."/>
            <person name="Murphy C."/>
            <person name="Neiman D."/>
            <person name="Pearson M."/>
            <person name="Priest M."/>
            <person name="Roberts A."/>
            <person name="Saif S."/>
            <person name="Shea T."/>
            <person name="Shenoy N."/>
            <person name="Sisk P."/>
            <person name="Stolte C."/>
            <person name="Sykes S."/>
            <person name="Wortman J."/>
            <person name="Nusbaum C."/>
            <person name="Birren B."/>
        </authorList>
    </citation>
    <scope>NUCLEOTIDE SEQUENCE [LARGE SCALE GENOMIC DNA]</scope>
    <source>
        <strain evidence="6">HOxBLS</strain>
    </source>
</reference>
<comment type="caution">
    <text evidence="6">The sequence shown here is derived from an EMBL/GenBank/DDBJ whole genome shotgun (WGS) entry which is preliminary data.</text>
</comment>
<dbReference type="InterPro" id="IPR011559">
    <property type="entry name" value="Initiation_fac_2B_a/b/d"/>
</dbReference>
<dbReference type="InterPro" id="IPR005251">
    <property type="entry name" value="IF-M1Pi"/>
</dbReference>
<evidence type="ECO:0000256" key="4">
    <source>
        <dbReference type="ARBA" id="ARBA00058145"/>
    </source>
</evidence>
<evidence type="ECO:0000256" key="5">
    <source>
        <dbReference type="HAMAP-Rule" id="MF_01678"/>
    </source>
</evidence>
<dbReference type="Gene3D" id="3.40.50.10470">
    <property type="entry name" value="Translation initiation factor eif-2b, domain 2"/>
    <property type="match status" value="1"/>
</dbReference>
<keyword evidence="7" id="KW-1185">Reference proteome</keyword>
<evidence type="ECO:0000256" key="1">
    <source>
        <dbReference type="ARBA" id="ARBA00023235"/>
    </source>
</evidence>
<evidence type="ECO:0000256" key="3">
    <source>
        <dbReference type="ARBA" id="ARBA00051169"/>
    </source>
</evidence>
<comment type="catalytic activity">
    <reaction evidence="2">
        <text>5-deoxy-alpha-D-ribose 1-phosphate = 5-deoxy-D-ribulose 1-phosphate</text>
        <dbReference type="Rhea" id="RHEA:61296"/>
        <dbReference type="ChEBI" id="CHEBI:58749"/>
        <dbReference type="ChEBI" id="CHEBI:144504"/>
    </reaction>
    <physiologicalReaction direction="left-to-right" evidence="2">
        <dbReference type="Rhea" id="RHEA:61297"/>
    </physiologicalReaction>
</comment>
<dbReference type="NCBIfam" id="TIGR00524">
    <property type="entry name" value="eIF-2B_rel"/>
    <property type="match status" value="1"/>
</dbReference>
<dbReference type="InterPro" id="IPR042529">
    <property type="entry name" value="IF_2B-like_C"/>
</dbReference>
<dbReference type="InterPro" id="IPR027363">
    <property type="entry name" value="M1Pi_N"/>
</dbReference>
<dbReference type="EC" id="5.3.1.23" evidence="5"/>
<dbReference type="GO" id="GO:0019509">
    <property type="term" value="P:L-methionine salvage from methylthioadenosine"/>
    <property type="evidence" value="ECO:0007669"/>
    <property type="project" value="UniProtKB-UniRule"/>
</dbReference>
<comment type="pathway">
    <text evidence="5">Amino-acid biosynthesis; L-methionine biosynthesis via salvage pathway; L-methionine from S-methyl-5-thio-alpha-D-ribose 1-phosphate: step 1/6.</text>
</comment>
<dbReference type="InterPro" id="IPR037171">
    <property type="entry name" value="NagB/RpiA_transferase-like"/>
</dbReference>
<evidence type="ECO:0000256" key="2">
    <source>
        <dbReference type="ARBA" id="ARBA00050906"/>
    </source>
</evidence>
<accession>C3X5J4</accession>
<dbReference type="SUPFAM" id="SSF100950">
    <property type="entry name" value="NagB/RpiA/CoA transferase-like"/>
    <property type="match status" value="1"/>
</dbReference>
<name>C3X5J4_9BURK</name>
<dbReference type="GO" id="GO:0046523">
    <property type="term" value="F:S-methyl-5-thioribose-1-phosphate isomerase activity"/>
    <property type="evidence" value="ECO:0007669"/>
    <property type="project" value="UniProtKB-UniRule"/>
</dbReference>
<organism evidence="6 7">
    <name type="scientific">Oxalobacter paraformigenes</name>
    <dbReference type="NCBI Taxonomy" id="556268"/>
    <lineage>
        <taxon>Bacteria</taxon>
        <taxon>Pseudomonadati</taxon>
        <taxon>Pseudomonadota</taxon>
        <taxon>Betaproteobacteria</taxon>
        <taxon>Burkholderiales</taxon>
        <taxon>Oxalobacteraceae</taxon>
        <taxon>Oxalobacter</taxon>
    </lineage>
</organism>
<feature type="binding site" evidence="5">
    <location>
        <position position="94"/>
    </location>
    <ligand>
        <name>substrate</name>
    </ligand>
</feature>
<feature type="site" description="Transition state stabilizer" evidence="5">
    <location>
        <position position="162"/>
    </location>
</feature>
<dbReference type="Gene3D" id="1.20.120.420">
    <property type="entry name" value="translation initiation factor eif-2b, domain 1"/>
    <property type="match status" value="1"/>
</dbReference>
<feature type="binding site" evidence="5">
    <location>
        <position position="201"/>
    </location>
    <ligand>
        <name>substrate</name>
    </ligand>
</feature>
<dbReference type="NCBIfam" id="TIGR00512">
    <property type="entry name" value="salvage_mtnA"/>
    <property type="match status" value="1"/>
</dbReference>
<evidence type="ECO:0000313" key="6">
    <source>
        <dbReference type="EMBL" id="EEO28480.2"/>
    </source>
</evidence>
<comment type="catalytic activity">
    <reaction evidence="3">
        <text>5-(methylsulfanyl)-alpha-D-ribose 1-phosphate = 5-(methylsulfanyl)-D-ribulose 1-phosphate</text>
        <dbReference type="Rhea" id="RHEA:19989"/>
        <dbReference type="ChEBI" id="CHEBI:58533"/>
        <dbReference type="ChEBI" id="CHEBI:58548"/>
        <dbReference type="EC" id="5.3.1.23"/>
    </reaction>
    <physiologicalReaction direction="left-to-right" evidence="3">
        <dbReference type="Rhea" id="RHEA:19990"/>
    </physiologicalReaction>
</comment>
<dbReference type="Proteomes" id="UP000003973">
    <property type="component" value="Unassembled WGS sequence"/>
</dbReference>
<keyword evidence="5" id="KW-0486">Methionine biosynthesis</keyword>
<keyword evidence="1 5" id="KW-0413">Isomerase</keyword>
<keyword evidence="5" id="KW-0028">Amino-acid biosynthesis</keyword>
<dbReference type="InterPro" id="IPR000649">
    <property type="entry name" value="IF-2B-related"/>
</dbReference>
<feature type="binding site" evidence="5">
    <location>
        <begin position="51"/>
        <end position="53"/>
    </location>
    <ligand>
        <name>substrate</name>
    </ligand>
</feature>
<dbReference type="RefSeq" id="WP_020994704.1">
    <property type="nucleotide sequence ID" value="NZ_CABMNL010000001.1"/>
</dbReference>
<comment type="function">
    <text evidence="4">Catalyzes the interconversion of methylthioribose-1-phosphate (MTR-1-P) into methylthioribulose-1-phosphate (MTRu-1-P). Also catalyzes the interconversion of 5-deoxyribose 1-phosphate and 5-deoxyribulose 1-phosphate. Part of a bifunctional DHAP-shunt salvage pathway for SAM by-products.</text>
</comment>
<feature type="binding site" evidence="5">
    <location>
        <begin position="252"/>
        <end position="253"/>
    </location>
    <ligand>
        <name>substrate</name>
    </ligand>
</feature>
<dbReference type="UniPathway" id="UPA00904">
    <property type="reaction ID" value="UER00874"/>
</dbReference>
<dbReference type="FunFam" id="1.20.120.420:FF:000003">
    <property type="entry name" value="Methylthioribose-1-phosphate isomerase"/>
    <property type="match status" value="1"/>
</dbReference>